<evidence type="ECO:0000313" key="2">
    <source>
        <dbReference type="Proteomes" id="UP000789572"/>
    </source>
</evidence>
<dbReference type="AlphaFoldDB" id="A0A9N9FRV0"/>
<name>A0A9N9FRV0_9GLOM</name>
<keyword evidence="2" id="KW-1185">Reference proteome</keyword>
<organism evidence="1 2">
    <name type="scientific">Paraglomus occultum</name>
    <dbReference type="NCBI Taxonomy" id="144539"/>
    <lineage>
        <taxon>Eukaryota</taxon>
        <taxon>Fungi</taxon>
        <taxon>Fungi incertae sedis</taxon>
        <taxon>Mucoromycota</taxon>
        <taxon>Glomeromycotina</taxon>
        <taxon>Glomeromycetes</taxon>
        <taxon>Paraglomerales</taxon>
        <taxon>Paraglomeraceae</taxon>
        <taxon>Paraglomus</taxon>
    </lineage>
</organism>
<reference evidence="1" key="1">
    <citation type="submission" date="2021-06" db="EMBL/GenBank/DDBJ databases">
        <authorList>
            <person name="Kallberg Y."/>
            <person name="Tangrot J."/>
            <person name="Rosling A."/>
        </authorList>
    </citation>
    <scope>NUCLEOTIDE SEQUENCE</scope>
    <source>
        <strain evidence="1">IA702</strain>
    </source>
</reference>
<accession>A0A9N9FRV0</accession>
<gene>
    <name evidence="1" type="ORF">POCULU_LOCUS5340</name>
</gene>
<evidence type="ECO:0000313" key="1">
    <source>
        <dbReference type="EMBL" id="CAG8557479.1"/>
    </source>
</evidence>
<comment type="caution">
    <text evidence="1">The sequence shown here is derived from an EMBL/GenBank/DDBJ whole genome shotgun (WGS) entry which is preliminary data.</text>
</comment>
<dbReference type="OrthoDB" id="2311372at2759"/>
<dbReference type="EMBL" id="CAJVPJ010000804">
    <property type="protein sequence ID" value="CAG8557479.1"/>
    <property type="molecule type" value="Genomic_DNA"/>
</dbReference>
<protein>
    <submittedName>
        <fullName evidence="1">11358_t:CDS:1</fullName>
    </submittedName>
</protein>
<proteinExistence type="predicted"/>
<dbReference type="Proteomes" id="UP000789572">
    <property type="component" value="Unassembled WGS sequence"/>
</dbReference>
<sequence>EATKQLDKTFVMEREPRLSSTRYFEYLCTPDMKYVHDYFKNRKASAWCIQSYIEYISETGMELDFVQCCNLFTDSLTQINKLVATPSPIRAFCNNYLAWLKSNAGVAITRTCAEFFETNKAHKRLVSIHGTTEDVICLNAKTDILQAHLQSESIPPILPSAPKTPPQTCMDLSPLKSTPNKRSYEKEELQLFIQDVSIVCASGQTFEELSSKIEEELAVEVSSMRDTNPAVWTPALEKYLDAIFEETMDNFQTKVQTKLSGDGDERFRLYCEKVLIDFYYLVDVDPKMSRKIGEQKHIVYQVSSLFKYYERTFLNLEFDWIELQVRAAKVMKSSTNSGIVEKHTLDDSKKTLQTDILNLIAILRDHLDCEVKLAAKIRVFSTQSINNRLTLYALSMLPDGRFLVTELATATIPFSFNARSQYKAVLRMMAIFHDEVIKQEALMEKINRSVLRTKETKVRDVLRIPELE</sequence>
<feature type="non-terminal residue" evidence="1">
    <location>
        <position position="468"/>
    </location>
</feature>